<evidence type="ECO:0000256" key="3">
    <source>
        <dbReference type="ARBA" id="ARBA00022989"/>
    </source>
</evidence>
<dbReference type="PANTHER" id="PTHR44755:SF8">
    <property type="entry name" value="RECEPTOR LIGAND BINDING REGION DOMAIN-CONTAINING PROTEIN"/>
    <property type="match status" value="1"/>
</dbReference>
<dbReference type="InterPro" id="IPR028082">
    <property type="entry name" value="Peripla_BP_I"/>
</dbReference>
<dbReference type="InterPro" id="IPR001828">
    <property type="entry name" value="ANF_lig-bd_rcpt"/>
</dbReference>
<keyword evidence="8" id="KW-1185">Reference proteome</keyword>
<dbReference type="PANTHER" id="PTHR44755">
    <property type="entry name" value="NATRIURETIC PEPTIDE RECEPTOR 3-RELATED"/>
    <property type="match status" value="1"/>
</dbReference>
<evidence type="ECO:0000256" key="2">
    <source>
        <dbReference type="ARBA" id="ARBA00022692"/>
    </source>
</evidence>
<comment type="subcellular location">
    <subcellularLocation>
        <location evidence="1">Membrane</location>
    </subcellularLocation>
</comment>
<gene>
    <name evidence="7" type="ORF">DdX_10289</name>
</gene>
<organism evidence="7 8">
    <name type="scientific">Ditylenchus destructor</name>
    <dbReference type="NCBI Taxonomy" id="166010"/>
    <lineage>
        <taxon>Eukaryota</taxon>
        <taxon>Metazoa</taxon>
        <taxon>Ecdysozoa</taxon>
        <taxon>Nematoda</taxon>
        <taxon>Chromadorea</taxon>
        <taxon>Rhabditida</taxon>
        <taxon>Tylenchina</taxon>
        <taxon>Tylenchomorpha</taxon>
        <taxon>Sphaerularioidea</taxon>
        <taxon>Anguinidae</taxon>
        <taxon>Anguininae</taxon>
        <taxon>Ditylenchus</taxon>
    </lineage>
</organism>
<keyword evidence="4 5" id="KW-0472">Membrane</keyword>
<accession>A0AAD4R2H2</accession>
<reference evidence="7" key="1">
    <citation type="submission" date="2022-01" db="EMBL/GenBank/DDBJ databases">
        <title>Genome Sequence Resource for Two Populations of Ditylenchus destructor, the Migratory Endoparasitic Phytonematode.</title>
        <authorList>
            <person name="Zhang H."/>
            <person name="Lin R."/>
            <person name="Xie B."/>
        </authorList>
    </citation>
    <scope>NUCLEOTIDE SEQUENCE</scope>
    <source>
        <strain evidence="7">BazhouSP</strain>
    </source>
</reference>
<evidence type="ECO:0000256" key="1">
    <source>
        <dbReference type="ARBA" id="ARBA00004370"/>
    </source>
</evidence>
<dbReference type="Gene3D" id="3.40.50.2300">
    <property type="match status" value="2"/>
</dbReference>
<evidence type="ECO:0000313" key="8">
    <source>
        <dbReference type="Proteomes" id="UP001201812"/>
    </source>
</evidence>
<dbReference type="GO" id="GO:0038023">
    <property type="term" value="F:signaling receptor activity"/>
    <property type="evidence" value="ECO:0007669"/>
    <property type="project" value="TreeGrafter"/>
</dbReference>
<feature type="domain" description="Receptor ligand binding region" evidence="6">
    <location>
        <begin position="141"/>
        <end position="477"/>
    </location>
</feature>
<comment type="caution">
    <text evidence="7">The sequence shown here is derived from an EMBL/GenBank/DDBJ whole genome shotgun (WGS) entry which is preliminary data.</text>
</comment>
<keyword evidence="2 5" id="KW-0812">Transmembrane</keyword>
<dbReference type="GO" id="GO:0016020">
    <property type="term" value="C:membrane"/>
    <property type="evidence" value="ECO:0007669"/>
    <property type="project" value="UniProtKB-SubCell"/>
</dbReference>
<dbReference type="AlphaFoldDB" id="A0AAD4R2H2"/>
<name>A0AAD4R2H2_9BILA</name>
<dbReference type="CDD" id="cd06352">
    <property type="entry name" value="PBP1_NPR_GC-like"/>
    <property type="match status" value="1"/>
</dbReference>
<dbReference type="Proteomes" id="UP001201812">
    <property type="component" value="Unassembled WGS sequence"/>
</dbReference>
<dbReference type="SUPFAM" id="SSF53822">
    <property type="entry name" value="Periplasmic binding protein-like I"/>
    <property type="match status" value="1"/>
</dbReference>
<sequence>MNFFYKAQTYQLFILFLPQNAKVGEFHISDLRTSGMSRLTVLYCVCLAIYILCHPVVSQSTDANRTGLAESHFTTLAPNATATNATVANSSVQMPETLANGSSASRVVVKVGHIGATGALPNDHKILNISRMQLWEEGVLGSDLDFDIVTQMGCGDSFEGAAVAAQLYHKEGIRAFIGPYCNTELDAVAKMSSFWNIPVISYMPTASALGDRTIYKTLSRISSKNTNSIAKAVAKLLEHYGWRRVAVVTNTGPIAYERTQAFEEEFRKIATGVTVVKKIMFEENWDAAEMVRSGLLSEIAQSARIVICIFSNTRDLTREFMQATSNQNMNNAEYAYILPWLQSGLKDASPWSGSSGEMLQQVKDHYANAIIVDDVNGFDDSIIKGFLARIEKFGLTQEDIDVTNIFGYLHLYDSLKLYALAARKAFNAAGGAASSVVNGHQIWTNMRGMTFDGIGSTIGGLTGNVIMDDLGDRAALFAAFFVAPNRDRILKMVNMEPFRLNNCEGLTNRTGCYDLKLTDLMTGFWPSENGSMPLDEPVCGFRGQKCSYTIEIGVGVTVLIIFFVIVISFFLYRHCQTRALNKMPWRIFHEDLRLIDEEQAKSLV</sequence>
<feature type="transmembrane region" description="Helical" evidence="5">
    <location>
        <begin position="39"/>
        <end position="57"/>
    </location>
</feature>
<evidence type="ECO:0000256" key="5">
    <source>
        <dbReference type="SAM" id="Phobius"/>
    </source>
</evidence>
<evidence type="ECO:0000256" key="4">
    <source>
        <dbReference type="ARBA" id="ARBA00023136"/>
    </source>
</evidence>
<feature type="transmembrane region" description="Helical" evidence="5">
    <location>
        <begin position="552"/>
        <end position="572"/>
    </location>
</feature>
<dbReference type="GO" id="GO:0017046">
    <property type="term" value="F:peptide hormone binding"/>
    <property type="evidence" value="ECO:0007669"/>
    <property type="project" value="TreeGrafter"/>
</dbReference>
<protein>
    <submittedName>
        <fullName evidence="7">Receptor family ligand binding region domain-containing protein</fullName>
    </submittedName>
</protein>
<evidence type="ECO:0000259" key="6">
    <source>
        <dbReference type="Pfam" id="PF01094"/>
    </source>
</evidence>
<proteinExistence type="predicted"/>
<keyword evidence="3 5" id="KW-1133">Transmembrane helix</keyword>
<dbReference type="EMBL" id="JAKKPZ010000022">
    <property type="protein sequence ID" value="KAI1711408.1"/>
    <property type="molecule type" value="Genomic_DNA"/>
</dbReference>
<evidence type="ECO:0000313" key="7">
    <source>
        <dbReference type="EMBL" id="KAI1711408.1"/>
    </source>
</evidence>
<dbReference type="Pfam" id="PF01094">
    <property type="entry name" value="ANF_receptor"/>
    <property type="match status" value="1"/>
</dbReference>
<dbReference type="InterPro" id="IPR052612">
    <property type="entry name" value="ANP_Clearance_Receptor"/>
</dbReference>
<keyword evidence="7" id="KW-0675">Receptor</keyword>
<dbReference type="GO" id="GO:0007165">
    <property type="term" value="P:signal transduction"/>
    <property type="evidence" value="ECO:0007669"/>
    <property type="project" value="TreeGrafter"/>
</dbReference>